<proteinExistence type="predicted"/>
<feature type="region of interest" description="Disordered" evidence="1">
    <location>
        <begin position="94"/>
        <end position="118"/>
    </location>
</feature>
<protein>
    <recommendedName>
        <fullName evidence="2">Retroviral polymerase SH3-like domain-containing protein</fullName>
    </recommendedName>
</protein>
<dbReference type="InterPro" id="IPR057670">
    <property type="entry name" value="SH3_retrovirus"/>
</dbReference>
<evidence type="ECO:0000256" key="1">
    <source>
        <dbReference type="SAM" id="MobiDB-lite"/>
    </source>
</evidence>
<name>A0A2H3CK19_ARMGA</name>
<gene>
    <name evidence="3" type="ORF">ARMGADRAFT_873317</name>
</gene>
<sequence length="221" mass="24642">TPYEAVTGKKPDLKGLREWGEKCWVCLETKAMKLGGRVCEGRWIGFDETSNGSHIYWPESKTVSIERNVYFDMTRIPADDLEGEEDIELCEIPSMPKAQPNPPTVPQATPTPEAQPTVQPVVEETRSRRAQKPSQWVLDLISGKGSVLARPSNPVVPVGVQLPAVNENDVPLEFEREGEADWLMLLDDADFLEEYAMAISTADAEALEPHSLAEAKRQPDW</sequence>
<dbReference type="OrthoDB" id="3045612at2759"/>
<evidence type="ECO:0000259" key="2">
    <source>
        <dbReference type="Pfam" id="PF25597"/>
    </source>
</evidence>
<dbReference type="Pfam" id="PF25597">
    <property type="entry name" value="SH3_retrovirus"/>
    <property type="match status" value="1"/>
</dbReference>
<reference evidence="4" key="1">
    <citation type="journal article" date="2017" name="Nat. Ecol. Evol.">
        <title>Genome expansion and lineage-specific genetic innovations in the forest pathogenic fungi Armillaria.</title>
        <authorList>
            <person name="Sipos G."/>
            <person name="Prasanna A.N."/>
            <person name="Walter M.C."/>
            <person name="O'Connor E."/>
            <person name="Balint B."/>
            <person name="Krizsan K."/>
            <person name="Kiss B."/>
            <person name="Hess J."/>
            <person name="Varga T."/>
            <person name="Slot J."/>
            <person name="Riley R."/>
            <person name="Boka B."/>
            <person name="Rigling D."/>
            <person name="Barry K."/>
            <person name="Lee J."/>
            <person name="Mihaltcheva S."/>
            <person name="LaButti K."/>
            <person name="Lipzen A."/>
            <person name="Waldron R."/>
            <person name="Moloney N.M."/>
            <person name="Sperisen C."/>
            <person name="Kredics L."/>
            <person name="Vagvoelgyi C."/>
            <person name="Patrignani A."/>
            <person name="Fitzpatrick D."/>
            <person name="Nagy I."/>
            <person name="Doyle S."/>
            <person name="Anderson J.B."/>
            <person name="Grigoriev I.V."/>
            <person name="Gueldener U."/>
            <person name="Muensterkoetter M."/>
            <person name="Nagy L.G."/>
        </authorList>
    </citation>
    <scope>NUCLEOTIDE SEQUENCE [LARGE SCALE GENOMIC DNA]</scope>
    <source>
        <strain evidence="4">Ar21-2</strain>
    </source>
</reference>
<keyword evidence="4" id="KW-1185">Reference proteome</keyword>
<evidence type="ECO:0000313" key="4">
    <source>
        <dbReference type="Proteomes" id="UP000217790"/>
    </source>
</evidence>
<accession>A0A2H3CK19</accession>
<feature type="non-terminal residue" evidence="3">
    <location>
        <position position="1"/>
    </location>
</feature>
<dbReference type="OMA" id="CEGRWIG"/>
<feature type="domain" description="Retroviral polymerase SH3-like" evidence="2">
    <location>
        <begin position="22"/>
        <end position="75"/>
    </location>
</feature>
<dbReference type="AlphaFoldDB" id="A0A2H3CK19"/>
<evidence type="ECO:0000313" key="3">
    <source>
        <dbReference type="EMBL" id="PBK82220.1"/>
    </source>
</evidence>
<feature type="non-terminal residue" evidence="3">
    <location>
        <position position="221"/>
    </location>
</feature>
<dbReference type="InParanoid" id="A0A2H3CK19"/>
<organism evidence="3 4">
    <name type="scientific">Armillaria gallica</name>
    <name type="common">Bulbous honey fungus</name>
    <name type="synonym">Armillaria bulbosa</name>
    <dbReference type="NCBI Taxonomy" id="47427"/>
    <lineage>
        <taxon>Eukaryota</taxon>
        <taxon>Fungi</taxon>
        <taxon>Dikarya</taxon>
        <taxon>Basidiomycota</taxon>
        <taxon>Agaricomycotina</taxon>
        <taxon>Agaricomycetes</taxon>
        <taxon>Agaricomycetidae</taxon>
        <taxon>Agaricales</taxon>
        <taxon>Marasmiineae</taxon>
        <taxon>Physalacriaceae</taxon>
        <taxon>Armillaria</taxon>
    </lineage>
</organism>
<dbReference type="EMBL" id="KZ293720">
    <property type="protein sequence ID" value="PBK82220.1"/>
    <property type="molecule type" value="Genomic_DNA"/>
</dbReference>
<feature type="compositionally biased region" description="Low complexity" evidence="1">
    <location>
        <begin position="106"/>
        <end position="118"/>
    </location>
</feature>
<dbReference type="Proteomes" id="UP000217790">
    <property type="component" value="Unassembled WGS sequence"/>
</dbReference>